<evidence type="ECO:0008006" key="11">
    <source>
        <dbReference type="Google" id="ProtNLM"/>
    </source>
</evidence>
<sequence>MNSDDQNDFEIIPPDSGLPFTKYVQHVHALLLSKTESPDSQMGGEQTLMNYLRSKDVKSLKSFLRKNSWGPSHPIRGFLWVKACEHLHKAKGNVYEEFEKELHVQRHSNDLELPAFVDFDNLTSYHLTENGVNTVGRILSIIHHTNPDIIYCPVLFPLIALFLHYMEPSDVYNCAYELLRAKQPFIMQTKVAVEASKAVLKDLTKKFAKSAYVYLVRKCDSIDVVFDRWIWWIFADLPFPYLVRVLDCYLLEGHKILYRVAIAILILFTKYSTKNVTGSNPHRNVAESIRHFCSDMPFSVKKLMKKCFGIRSLTRKEIRKLQVKHEMLLKSRNFLNHEMVKSMSNQSMGMQLTKSFSGPITLNSDSSIIKTDMLYTIWSWLPARYAVCQPELLYTSEEHGTSLMTLYSLTENHQPTLIFIKTTDDEVFGAFCSTFWGERRRSTKNVSYFGTGETFLFTLAPQKRKYEWVGLTREDVPNTANMFMAGDSSILTVGGGNGEAIQLDANLLHCRTEHCDTFDNDPLCSTEDFTCKVVEVYGFH</sequence>
<dbReference type="InterPro" id="IPR000195">
    <property type="entry name" value="Rab-GAP-TBC_dom"/>
</dbReference>
<proteinExistence type="predicted"/>
<evidence type="ECO:0000256" key="3">
    <source>
        <dbReference type="ARBA" id="ARBA00023018"/>
    </source>
</evidence>
<dbReference type="SMART" id="SM00584">
    <property type="entry name" value="TLDc"/>
    <property type="match status" value="1"/>
</dbReference>
<evidence type="ECO:0000313" key="10">
    <source>
        <dbReference type="Proteomes" id="UP001186944"/>
    </source>
</evidence>
<evidence type="ECO:0000256" key="2">
    <source>
        <dbReference type="ARBA" id="ARBA00004184"/>
    </source>
</evidence>
<accession>A0AA89C0T6</accession>
<evidence type="ECO:0000256" key="5">
    <source>
        <dbReference type="ARBA" id="ARBA00023329"/>
    </source>
</evidence>
<comment type="caution">
    <text evidence="9">The sequence shown here is derived from an EMBL/GenBank/DDBJ whole genome shotgun (WGS) entry which is preliminary data.</text>
</comment>
<dbReference type="PANTHER" id="PTHR23354">
    <property type="entry name" value="NUCLEOLAR PROTEIN 7/ESTROGEN RECEPTOR COACTIVATOR-RELATED"/>
    <property type="match status" value="1"/>
</dbReference>
<feature type="domain" description="TLDc" evidence="8">
    <location>
        <begin position="367"/>
        <end position="540"/>
    </location>
</feature>
<evidence type="ECO:0000313" key="9">
    <source>
        <dbReference type="EMBL" id="KAK3094923.1"/>
    </source>
</evidence>
<dbReference type="InterPro" id="IPR035969">
    <property type="entry name" value="Rab-GAP_TBC_sf"/>
</dbReference>
<gene>
    <name evidence="9" type="ORF">FSP39_007929</name>
</gene>
<keyword evidence="10" id="KW-1185">Reference proteome</keyword>
<comment type="subcellular location">
    <subcellularLocation>
        <location evidence="1">Cytoplasmic vesicle membrane</location>
    </subcellularLocation>
    <subcellularLocation>
        <location evidence="2">Endomembrane system</location>
        <topology evidence="2">Peripheral membrane protein</topology>
    </subcellularLocation>
    <subcellularLocation>
        <location evidence="6">Synapse</location>
    </subcellularLocation>
</comment>
<evidence type="ECO:0000256" key="6">
    <source>
        <dbReference type="ARBA" id="ARBA00034103"/>
    </source>
</evidence>
<dbReference type="InterPro" id="IPR006571">
    <property type="entry name" value="TLDc_dom"/>
</dbReference>
<dbReference type="GO" id="GO:0030659">
    <property type="term" value="C:cytoplasmic vesicle membrane"/>
    <property type="evidence" value="ECO:0007669"/>
    <property type="project" value="UniProtKB-SubCell"/>
</dbReference>
<dbReference type="SMART" id="SM00164">
    <property type="entry name" value="TBC"/>
    <property type="match status" value="1"/>
</dbReference>
<protein>
    <recommendedName>
        <fullName evidence="11">TBC1 domain family member 24</fullName>
    </recommendedName>
</protein>
<keyword evidence="3" id="KW-0770">Synapse</keyword>
<dbReference type="GO" id="GO:0012505">
    <property type="term" value="C:endomembrane system"/>
    <property type="evidence" value="ECO:0007669"/>
    <property type="project" value="UniProtKB-SubCell"/>
</dbReference>
<reference evidence="9" key="1">
    <citation type="submission" date="2019-08" db="EMBL/GenBank/DDBJ databases">
        <title>The improved chromosome-level genome for the pearl oyster Pinctada fucata martensii using PacBio sequencing and Hi-C.</title>
        <authorList>
            <person name="Zheng Z."/>
        </authorList>
    </citation>
    <scope>NUCLEOTIDE SEQUENCE</scope>
    <source>
        <strain evidence="9">ZZ-2019</strain>
        <tissue evidence="9">Adductor muscle</tissue>
    </source>
</reference>
<dbReference type="Gene3D" id="1.10.472.80">
    <property type="entry name" value="Ypt/Rab-GAP domain of gyp1p, domain 3"/>
    <property type="match status" value="1"/>
</dbReference>
<dbReference type="PROSITE" id="PS50086">
    <property type="entry name" value="TBC_RABGAP"/>
    <property type="match status" value="1"/>
</dbReference>
<evidence type="ECO:0000256" key="1">
    <source>
        <dbReference type="ARBA" id="ARBA00004156"/>
    </source>
</evidence>
<evidence type="ECO:0000256" key="4">
    <source>
        <dbReference type="ARBA" id="ARBA00023136"/>
    </source>
</evidence>
<dbReference type="Pfam" id="PF07534">
    <property type="entry name" value="TLD"/>
    <property type="match status" value="1"/>
</dbReference>
<organism evidence="9 10">
    <name type="scientific">Pinctada imbricata</name>
    <name type="common">Atlantic pearl-oyster</name>
    <name type="synonym">Pinctada martensii</name>
    <dbReference type="NCBI Taxonomy" id="66713"/>
    <lineage>
        <taxon>Eukaryota</taxon>
        <taxon>Metazoa</taxon>
        <taxon>Spiralia</taxon>
        <taxon>Lophotrochozoa</taxon>
        <taxon>Mollusca</taxon>
        <taxon>Bivalvia</taxon>
        <taxon>Autobranchia</taxon>
        <taxon>Pteriomorphia</taxon>
        <taxon>Pterioida</taxon>
        <taxon>Pterioidea</taxon>
        <taxon>Pteriidae</taxon>
        <taxon>Pinctada</taxon>
    </lineage>
</organism>
<dbReference type="SUPFAM" id="SSF47923">
    <property type="entry name" value="Ypt/Rab-GAP domain of gyp1p"/>
    <property type="match status" value="2"/>
</dbReference>
<dbReference type="EMBL" id="VSWD01000008">
    <property type="protein sequence ID" value="KAK3094923.1"/>
    <property type="molecule type" value="Genomic_DNA"/>
</dbReference>
<dbReference type="Pfam" id="PF00566">
    <property type="entry name" value="RabGAP-TBC"/>
    <property type="match status" value="1"/>
</dbReference>
<evidence type="ECO:0000259" key="7">
    <source>
        <dbReference type="PROSITE" id="PS50086"/>
    </source>
</evidence>
<keyword evidence="4" id="KW-0472">Membrane</keyword>
<feature type="domain" description="Rab-GAP TBC" evidence="7">
    <location>
        <begin position="70"/>
        <end position="253"/>
    </location>
</feature>
<keyword evidence="5" id="KW-0968">Cytoplasmic vesicle</keyword>
<evidence type="ECO:0000259" key="8">
    <source>
        <dbReference type="PROSITE" id="PS51886"/>
    </source>
</evidence>
<dbReference type="GO" id="GO:0045202">
    <property type="term" value="C:synapse"/>
    <property type="evidence" value="ECO:0007669"/>
    <property type="project" value="UniProtKB-SubCell"/>
</dbReference>
<dbReference type="AlphaFoldDB" id="A0AA89C0T6"/>
<dbReference type="PROSITE" id="PS51886">
    <property type="entry name" value="TLDC"/>
    <property type="match status" value="1"/>
</dbReference>
<dbReference type="Proteomes" id="UP001186944">
    <property type="component" value="Unassembled WGS sequence"/>
</dbReference>
<name>A0AA89C0T6_PINIB</name>
<dbReference type="PANTHER" id="PTHR23354:SF122">
    <property type="entry name" value="GTPASE-ACTIVATING PROTEIN SKYWALKER"/>
    <property type="match status" value="1"/>
</dbReference>